<dbReference type="Pfam" id="PF22458">
    <property type="entry name" value="RsmF-B_ferredox"/>
    <property type="match status" value="1"/>
</dbReference>
<comment type="catalytic activity">
    <reaction evidence="12">
        <text>cytidine(967) in 16S rRNA + S-adenosyl-L-methionine = 5-methylcytidine(967) in 16S rRNA + S-adenosyl-L-homocysteine + H(+)</text>
        <dbReference type="Rhea" id="RHEA:42748"/>
        <dbReference type="Rhea" id="RHEA-COMP:10219"/>
        <dbReference type="Rhea" id="RHEA-COMP:10220"/>
        <dbReference type="ChEBI" id="CHEBI:15378"/>
        <dbReference type="ChEBI" id="CHEBI:57856"/>
        <dbReference type="ChEBI" id="CHEBI:59789"/>
        <dbReference type="ChEBI" id="CHEBI:74483"/>
        <dbReference type="ChEBI" id="CHEBI:82748"/>
        <dbReference type="EC" id="2.1.1.176"/>
    </reaction>
</comment>
<dbReference type="EMBL" id="LAYZ01000024">
    <property type="protein sequence ID" value="KKK33674.1"/>
    <property type="molecule type" value="Genomic_DNA"/>
</dbReference>
<comment type="subcellular location">
    <subcellularLocation>
        <location evidence="2">Cytoplasm</location>
    </subcellularLocation>
</comment>
<dbReference type="PATRIC" id="fig|1432562.3.peg.1700"/>
<dbReference type="InterPro" id="IPR035926">
    <property type="entry name" value="NusB-like_sf"/>
</dbReference>
<comment type="similarity">
    <text evidence="13">Belongs to the class I-like SAM-binding methyltransferase superfamily. RsmB/NOP family.</text>
</comment>
<reference evidence="15 16" key="1">
    <citation type="submission" date="2015-04" db="EMBL/GenBank/DDBJ databases">
        <title>Taxonomic description and genome sequence of Salinicoccus sediminis sp. nov., a novel hyper halotolerant bacterium isolated from marine sediment.</title>
        <authorList>
            <person name="Mathan Kumar R."/>
            <person name="Kaur G."/>
            <person name="Kumar N."/>
            <person name="Kumar A."/>
            <person name="Singh N.K."/>
            <person name="Kaur N."/>
            <person name="Mayilraj S."/>
        </authorList>
    </citation>
    <scope>NUCLEOTIDE SEQUENCE [LARGE SCALE GENOMIC DNA]</scope>
    <source>
        <strain evidence="15 16">SV-16</strain>
    </source>
</reference>
<dbReference type="Gene3D" id="3.40.50.150">
    <property type="entry name" value="Vaccinia Virus protein VP39"/>
    <property type="match status" value="1"/>
</dbReference>
<feature type="active site" description="Nucleophile" evidence="13">
    <location>
        <position position="373"/>
    </location>
</feature>
<dbReference type="InterPro" id="IPR006027">
    <property type="entry name" value="NusB_RsmB_TIM44"/>
</dbReference>
<comment type="function">
    <text evidence="1">Specifically methylates the cytosine at position 967 (m5C967) of 16S rRNA.</text>
</comment>
<gene>
    <name evidence="15" type="ORF">WN59_08625</name>
</gene>
<dbReference type="InterPro" id="IPR054728">
    <property type="entry name" value="RsmB-like_ferredoxin"/>
</dbReference>
<evidence type="ECO:0000256" key="11">
    <source>
        <dbReference type="ARBA" id="ARBA00031088"/>
    </source>
</evidence>
<evidence type="ECO:0000256" key="1">
    <source>
        <dbReference type="ARBA" id="ARBA00002724"/>
    </source>
</evidence>
<evidence type="ECO:0000256" key="9">
    <source>
        <dbReference type="ARBA" id="ARBA00022884"/>
    </source>
</evidence>
<keyword evidence="16" id="KW-1185">Reference proteome</keyword>
<accession>A0A0M2SG19</accession>
<dbReference type="AlphaFoldDB" id="A0A0M2SG19"/>
<dbReference type="PROSITE" id="PS51686">
    <property type="entry name" value="SAM_MT_RSMB_NOP"/>
    <property type="match status" value="1"/>
</dbReference>
<dbReference type="STRING" id="1432562.WN59_08625"/>
<dbReference type="PRINTS" id="PR02008">
    <property type="entry name" value="RCMTFAMILY"/>
</dbReference>
<keyword evidence="7 13" id="KW-0808">Transferase</keyword>
<organism evidence="15 16">
    <name type="scientific">Salinicoccus sediminis</name>
    <dbReference type="NCBI Taxonomy" id="1432562"/>
    <lineage>
        <taxon>Bacteria</taxon>
        <taxon>Bacillati</taxon>
        <taxon>Bacillota</taxon>
        <taxon>Bacilli</taxon>
        <taxon>Bacillales</taxon>
        <taxon>Staphylococcaceae</taxon>
        <taxon>Salinicoccus</taxon>
    </lineage>
</organism>
<evidence type="ECO:0000256" key="3">
    <source>
        <dbReference type="ARBA" id="ARBA00012140"/>
    </source>
</evidence>
<dbReference type="InterPro" id="IPR029063">
    <property type="entry name" value="SAM-dependent_MTases_sf"/>
</dbReference>
<dbReference type="Gene3D" id="1.10.940.10">
    <property type="entry name" value="NusB-like"/>
    <property type="match status" value="1"/>
</dbReference>
<dbReference type="GO" id="GO:0003723">
    <property type="term" value="F:RNA binding"/>
    <property type="evidence" value="ECO:0007669"/>
    <property type="project" value="UniProtKB-UniRule"/>
</dbReference>
<feature type="binding site" evidence="13">
    <location>
        <begin position="254"/>
        <end position="260"/>
    </location>
    <ligand>
        <name>S-adenosyl-L-methionine</name>
        <dbReference type="ChEBI" id="CHEBI:59789"/>
    </ligand>
</feature>
<dbReference type="PANTHER" id="PTHR22807">
    <property type="entry name" value="NOP2 YEAST -RELATED NOL1/NOP2/FMU SUN DOMAIN-CONTAINING"/>
    <property type="match status" value="1"/>
</dbReference>
<dbReference type="EC" id="2.1.1.176" evidence="3"/>
<dbReference type="PANTHER" id="PTHR22807:SF53">
    <property type="entry name" value="RIBOSOMAL RNA SMALL SUBUNIT METHYLTRANSFERASE B-RELATED"/>
    <property type="match status" value="1"/>
</dbReference>
<protein>
    <recommendedName>
        <fullName evidence="3">16S rRNA (cytosine(967)-C(5))-methyltransferase</fullName>
        <ecNumber evidence="3">2.1.1.176</ecNumber>
    </recommendedName>
    <alternativeName>
        <fullName evidence="10">16S rRNA m5C967 methyltransferase</fullName>
    </alternativeName>
    <alternativeName>
        <fullName evidence="11">rRNA (cytosine-C(5)-)-methyltransferase RsmB</fullName>
    </alternativeName>
</protein>
<keyword evidence="5" id="KW-0698">rRNA processing</keyword>
<dbReference type="GO" id="GO:0008649">
    <property type="term" value="F:rRNA methyltransferase activity"/>
    <property type="evidence" value="ECO:0007669"/>
    <property type="project" value="InterPro"/>
</dbReference>
<keyword evidence="9 13" id="KW-0694">RNA-binding</keyword>
<keyword evidence="8 13" id="KW-0949">S-adenosyl-L-methionine</keyword>
<dbReference type="FunFam" id="1.10.940.10:FF:000006">
    <property type="entry name" value="16S rRNA (Cytosine(967)-C(5))-methyltransferase RsmB"/>
    <property type="match status" value="1"/>
</dbReference>
<dbReference type="InterPro" id="IPR004573">
    <property type="entry name" value="rRNA_ssu_MeTfrase_B"/>
</dbReference>
<evidence type="ECO:0000259" key="14">
    <source>
        <dbReference type="PROSITE" id="PS51686"/>
    </source>
</evidence>
<feature type="binding site" evidence="13">
    <location>
        <position position="320"/>
    </location>
    <ligand>
        <name>S-adenosyl-L-methionine</name>
        <dbReference type="ChEBI" id="CHEBI:59789"/>
    </ligand>
</feature>
<proteinExistence type="inferred from homology"/>
<dbReference type="InterPro" id="IPR049560">
    <property type="entry name" value="MeTrfase_RsmB-F_NOP2_cat"/>
</dbReference>
<dbReference type="OrthoDB" id="9810297at2"/>
<name>A0A0M2SG19_9STAP</name>
<dbReference type="NCBIfam" id="NF011494">
    <property type="entry name" value="PRK14902.1"/>
    <property type="match status" value="1"/>
</dbReference>
<comment type="caution">
    <text evidence="15">The sequence shown here is derived from an EMBL/GenBank/DDBJ whole genome shotgun (WGS) entry which is preliminary data.</text>
</comment>
<dbReference type="Pfam" id="PF01029">
    <property type="entry name" value="NusB"/>
    <property type="match status" value="1"/>
</dbReference>
<evidence type="ECO:0000256" key="8">
    <source>
        <dbReference type="ARBA" id="ARBA00022691"/>
    </source>
</evidence>
<evidence type="ECO:0000256" key="6">
    <source>
        <dbReference type="ARBA" id="ARBA00022603"/>
    </source>
</evidence>
<dbReference type="InterPro" id="IPR023267">
    <property type="entry name" value="RCMT"/>
</dbReference>
<evidence type="ECO:0000256" key="7">
    <source>
        <dbReference type="ARBA" id="ARBA00022679"/>
    </source>
</evidence>
<evidence type="ECO:0000256" key="10">
    <source>
        <dbReference type="ARBA" id="ARBA00030399"/>
    </source>
</evidence>
<dbReference type="SUPFAM" id="SSF48013">
    <property type="entry name" value="NusB-like"/>
    <property type="match status" value="1"/>
</dbReference>
<evidence type="ECO:0000256" key="5">
    <source>
        <dbReference type="ARBA" id="ARBA00022552"/>
    </source>
</evidence>
<evidence type="ECO:0000313" key="16">
    <source>
        <dbReference type="Proteomes" id="UP000034287"/>
    </source>
</evidence>
<dbReference type="RefSeq" id="WP_046515832.1">
    <property type="nucleotide sequence ID" value="NZ_LAYZ01000024.1"/>
</dbReference>
<keyword evidence="6 13" id="KW-0489">Methyltransferase</keyword>
<dbReference type="Gene3D" id="3.30.70.1170">
    <property type="entry name" value="Sun protein, domain 3"/>
    <property type="match status" value="1"/>
</dbReference>
<sequence>MNVRELALEVYTRITEEGGYSNIVLNDIIKENNLDPSDRGLLTEIVYGTISKRLTIEFYIKPYIRKKIRRWQKSLLYLSVYQIVWLERVPNYAVINEAVDIAKSIGGPGHANVINGILRNFERNPLRDIGSVKKDISRLSIETSIPQWILKQWETHHGLEGAAEIARALDTHPEMYIRTNTSRISRPELLERLQLDGHDVEESGLQADAIRVRGGDILRSPLYREGYFSIQDLSSMLVNTALEPKTGDTVLDACSAPGGKGLHALEKMPDGHIDMSDIHEHKVPLIKAQAKRLGLTNLSTFRGDAASHDYPGMYDRIIVDAPCSGLGVIRRKPEIRYERTEQDIAPLVELQLEILNHVKNYLKPGGILVYSTCTIHQMENENVAFTFKKQNEDMEFDPFTIDALGFEGPFRQILPQEAGTDGFFIARFRKKEK</sequence>
<evidence type="ECO:0000256" key="13">
    <source>
        <dbReference type="PROSITE-ProRule" id="PRU01023"/>
    </source>
</evidence>
<dbReference type="CDD" id="cd02440">
    <property type="entry name" value="AdoMet_MTases"/>
    <property type="match status" value="1"/>
</dbReference>
<dbReference type="GO" id="GO:0006355">
    <property type="term" value="P:regulation of DNA-templated transcription"/>
    <property type="evidence" value="ECO:0007669"/>
    <property type="project" value="InterPro"/>
</dbReference>
<feature type="domain" description="SAM-dependent MTase RsmB/NOP-type" evidence="14">
    <location>
        <begin position="165"/>
        <end position="431"/>
    </location>
</feature>
<dbReference type="Pfam" id="PF01189">
    <property type="entry name" value="Methyltr_RsmB-F"/>
    <property type="match status" value="1"/>
</dbReference>
<dbReference type="NCBIfam" id="TIGR00563">
    <property type="entry name" value="rsmB"/>
    <property type="match status" value="1"/>
</dbReference>
<dbReference type="Proteomes" id="UP000034287">
    <property type="component" value="Unassembled WGS sequence"/>
</dbReference>
<dbReference type="InterPro" id="IPR001678">
    <property type="entry name" value="MeTrfase_RsmB-F_NOP2_dom"/>
</dbReference>
<feature type="binding site" evidence="13">
    <location>
        <position position="304"/>
    </location>
    <ligand>
        <name>S-adenosyl-L-methionine</name>
        <dbReference type="ChEBI" id="CHEBI:59789"/>
    </ligand>
</feature>
<evidence type="ECO:0000313" key="15">
    <source>
        <dbReference type="EMBL" id="KKK33674.1"/>
    </source>
</evidence>
<evidence type="ECO:0000256" key="4">
    <source>
        <dbReference type="ARBA" id="ARBA00022490"/>
    </source>
</evidence>
<dbReference type="GO" id="GO:0005737">
    <property type="term" value="C:cytoplasm"/>
    <property type="evidence" value="ECO:0007669"/>
    <property type="project" value="UniProtKB-SubCell"/>
</dbReference>
<feature type="binding site" evidence="13">
    <location>
        <position position="277"/>
    </location>
    <ligand>
        <name>S-adenosyl-L-methionine</name>
        <dbReference type="ChEBI" id="CHEBI:59789"/>
    </ligand>
</feature>
<evidence type="ECO:0000256" key="12">
    <source>
        <dbReference type="ARBA" id="ARBA00047283"/>
    </source>
</evidence>
<dbReference type="SUPFAM" id="SSF53335">
    <property type="entry name" value="S-adenosyl-L-methionine-dependent methyltransferases"/>
    <property type="match status" value="1"/>
</dbReference>
<evidence type="ECO:0000256" key="2">
    <source>
        <dbReference type="ARBA" id="ARBA00004496"/>
    </source>
</evidence>
<dbReference type="FunFam" id="3.40.50.150:FF:000022">
    <property type="entry name" value="Ribosomal RNA small subunit methyltransferase B"/>
    <property type="match status" value="1"/>
</dbReference>
<keyword evidence="4" id="KW-0963">Cytoplasm</keyword>